<evidence type="ECO:0000313" key="2">
    <source>
        <dbReference type="EMBL" id="TFK10961.1"/>
    </source>
</evidence>
<feature type="transmembrane region" description="Helical" evidence="1">
    <location>
        <begin position="24"/>
        <end position="44"/>
    </location>
</feature>
<sequence length="99" mass="11354">MINSKGGFATVEQICKRQVPDKQMLLVFLTTVIQLVCLSVCLFLKKEASCVISIFYTNWHIKPACSMLDLLAVICCHSFGFGEQNPLLLKRRNFEMKYF</sequence>
<dbReference type="EMBL" id="QXTE01000037">
    <property type="protein sequence ID" value="TFK10961.1"/>
    <property type="molecule type" value="Genomic_DNA"/>
</dbReference>
<protein>
    <submittedName>
        <fullName evidence="2">Lysine-specific demethylase 8</fullName>
    </submittedName>
</protein>
<proteinExistence type="predicted"/>
<keyword evidence="1" id="KW-0472">Membrane</keyword>
<reference evidence="2 3" key="1">
    <citation type="submission" date="2019-04" db="EMBL/GenBank/DDBJ databases">
        <title>Draft genome of the big-headed turtle Platysternon megacephalum.</title>
        <authorList>
            <person name="Gong S."/>
        </authorList>
    </citation>
    <scope>NUCLEOTIDE SEQUENCE [LARGE SCALE GENOMIC DNA]</scope>
    <source>
        <strain evidence="2">DO16091913</strain>
        <tissue evidence="2">Muscle</tissue>
    </source>
</reference>
<keyword evidence="1" id="KW-0812">Transmembrane</keyword>
<dbReference type="GO" id="GO:0032259">
    <property type="term" value="P:methylation"/>
    <property type="evidence" value="ECO:0007669"/>
    <property type="project" value="UniProtKB-KW"/>
</dbReference>
<dbReference type="Proteomes" id="UP000297703">
    <property type="component" value="Unassembled WGS sequence"/>
</dbReference>
<evidence type="ECO:0000256" key="1">
    <source>
        <dbReference type="SAM" id="Phobius"/>
    </source>
</evidence>
<dbReference type="GO" id="GO:0008168">
    <property type="term" value="F:methyltransferase activity"/>
    <property type="evidence" value="ECO:0007669"/>
    <property type="project" value="UniProtKB-KW"/>
</dbReference>
<name>A0A4D9EI35_9SAUR</name>
<keyword evidence="2" id="KW-0808">Transferase</keyword>
<keyword evidence="1" id="KW-1133">Transmembrane helix</keyword>
<accession>A0A4D9EI35</accession>
<dbReference type="AlphaFoldDB" id="A0A4D9EI35"/>
<organism evidence="2 3">
    <name type="scientific">Platysternon megacephalum</name>
    <name type="common">big-headed turtle</name>
    <dbReference type="NCBI Taxonomy" id="55544"/>
    <lineage>
        <taxon>Eukaryota</taxon>
        <taxon>Metazoa</taxon>
        <taxon>Chordata</taxon>
        <taxon>Craniata</taxon>
        <taxon>Vertebrata</taxon>
        <taxon>Euteleostomi</taxon>
        <taxon>Archelosauria</taxon>
        <taxon>Testudinata</taxon>
        <taxon>Testudines</taxon>
        <taxon>Cryptodira</taxon>
        <taxon>Durocryptodira</taxon>
        <taxon>Testudinoidea</taxon>
        <taxon>Platysternidae</taxon>
        <taxon>Platysternon</taxon>
    </lineage>
</organism>
<comment type="caution">
    <text evidence="2">The sequence shown here is derived from an EMBL/GenBank/DDBJ whole genome shotgun (WGS) entry which is preliminary data.</text>
</comment>
<evidence type="ECO:0000313" key="3">
    <source>
        <dbReference type="Proteomes" id="UP000297703"/>
    </source>
</evidence>
<keyword evidence="3" id="KW-1185">Reference proteome</keyword>
<gene>
    <name evidence="2" type="ORF">DR999_PMT05767</name>
</gene>
<reference evidence="2 3" key="2">
    <citation type="submission" date="2019-04" db="EMBL/GenBank/DDBJ databases">
        <title>The genome sequence of big-headed turtle.</title>
        <authorList>
            <person name="Gong S."/>
        </authorList>
    </citation>
    <scope>NUCLEOTIDE SEQUENCE [LARGE SCALE GENOMIC DNA]</scope>
    <source>
        <strain evidence="2">DO16091913</strain>
        <tissue evidence="2">Muscle</tissue>
    </source>
</reference>
<keyword evidence="2" id="KW-0489">Methyltransferase</keyword>